<dbReference type="Gene3D" id="1.20.1250.20">
    <property type="entry name" value="MFS general substrate transporter like domains"/>
    <property type="match status" value="1"/>
</dbReference>
<feature type="transmembrane region" description="Helical" evidence="7">
    <location>
        <begin position="139"/>
        <end position="158"/>
    </location>
</feature>
<feature type="transmembrane region" description="Helical" evidence="7">
    <location>
        <begin position="170"/>
        <end position="190"/>
    </location>
</feature>
<evidence type="ECO:0000313" key="10">
    <source>
        <dbReference type="Proteomes" id="UP000696280"/>
    </source>
</evidence>
<feature type="transmembrane region" description="Helical" evidence="7">
    <location>
        <begin position="309"/>
        <end position="337"/>
    </location>
</feature>
<keyword evidence="3 7" id="KW-0812">Transmembrane</keyword>
<keyword evidence="10" id="KW-1185">Reference proteome</keyword>
<feature type="transmembrane region" description="Helical" evidence="7">
    <location>
        <begin position="416"/>
        <end position="439"/>
    </location>
</feature>
<evidence type="ECO:0000256" key="3">
    <source>
        <dbReference type="ARBA" id="ARBA00022692"/>
    </source>
</evidence>
<evidence type="ECO:0000256" key="4">
    <source>
        <dbReference type="ARBA" id="ARBA00022989"/>
    </source>
</evidence>
<accession>A0A9N9KZI7</accession>
<dbReference type="EMBL" id="CAJVRL010000063">
    <property type="protein sequence ID" value="CAG8955438.1"/>
    <property type="molecule type" value="Genomic_DNA"/>
</dbReference>
<dbReference type="PANTHER" id="PTHR23502:SF68">
    <property type="entry name" value="MULTIDRUG TRANSPORTER, PUTATIVE (AFU_ORTHOLOGUE AFUA_3G01120)-RELATED"/>
    <property type="match status" value="1"/>
</dbReference>
<evidence type="ECO:0000256" key="1">
    <source>
        <dbReference type="ARBA" id="ARBA00004141"/>
    </source>
</evidence>
<dbReference type="FunFam" id="1.20.1250.20:FF:000011">
    <property type="entry name" value="MFS multidrug transporter, putative"/>
    <property type="match status" value="1"/>
</dbReference>
<sequence length="485" mass="53154">MESQESRLEKDGNGTNLDDVTETNYVTWDPQDPTHPRNWPLWKKRSHILLVALITFLTPFASSMVAPAIPQLKTKFHFESGILGSFIVSIYLLGYVFGPLVVAPMSEMYGRLPVYHFCNVGFVVTSIACAVSTNVHMLIGFRFLAGTFGSSPIALGGGTISDMIVQEERGLALSVSAFGSLWGPVLGPVAGGFVTQSLGWRWVFWIITIASGTIALITAIIMRETYAPLLLERKASKLRKSTGNTSLKVEPASSTPISATELFWRTVTRPSKMILFSPIILSLGIYTGIVFAYLYLMLVTFIEVYEQKYGFGIGITGLTYLGLGVGCSIGMIGFGTASDRIMKRQTARGKPNIPENRLITMIPAVVMLPVGLFWYGWTAEKGVYWLVPIIGTAITGCGIIVIWISIQAYLVDAFTTYAVSAVAANTIIRSFFGAFLPLAGQPLYDALGLGWGNSLLAFIAVAMIPTPWVYLRYGVRMRERWALEL</sequence>
<dbReference type="InterPro" id="IPR011701">
    <property type="entry name" value="MFS"/>
</dbReference>
<feature type="transmembrane region" description="Helical" evidence="7">
    <location>
        <begin position="358"/>
        <end position="377"/>
    </location>
</feature>
<dbReference type="AlphaFoldDB" id="A0A9N9KZI7"/>
<reference evidence="9" key="1">
    <citation type="submission" date="2021-07" db="EMBL/GenBank/DDBJ databases">
        <authorList>
            <person name="Durling M."/>
        </authorList>
    </citation>
    <scope>NUCLEOTIDE SEQUENCE</scope>
</reference>
<feature type="transmembrane region" description="Helical" evidence="7">
    <location>
        <begin position="202"/>
        <end position="222"/>
    </location>
</feature>
<feature type="compositionally biased region" description="Polar residues" evidence="6">
    <location>
        <begin position="13"/>
        <end position="26"/>
    </location>
</feature>
<feature type="transmembrane region" description="Helical" evidence="7">
    <location>
        <begin position="81"/>
        <end position="102"/>
    </location>
</feature>
<feature type="transmembrane region" description="Helical" evidence="7">
    <location>
        <begin position="451"/>
        <end position="471"/>
    </location>
</feature>
<dbReference type="GO" id="GO:0022857">
    <property type="term" value="F:transmembrane transporter activity"/>
    <property type="evidence" value="ECO:0007669"/>
    <property type="project" value="InterPro"/>
</dbReference>
<dbReference type="OrthoDB" id="5296287at2759"/>
<comment type="similarity">
    <text evidence="2">Belongs to the major facilitator superfamily.</text>
</comment>
<dbReference type="Proteomes" id="UP000696280">
    <property type="component" value="Unassembled WGS sequence"/>
</dbReference>
<feature type="domain" description="Major facilitator superfamily (MFS) profile" evidence="8">
    <location>
        <begin position="47"/>
        <end position="480"/>
    </location>
</feature>
<evidence type="ECO:0000256" key="5">
    <source>
        <dbReference type="ARBA" id="ARBA00023136"/>
    </source>
</evidence>
<keyword evidence="4 7" id="KW-1133">Transmembrane helix</keyword>
<evidence type="ECO:0000256" key="7">
    <source>
        <dbReference type="SAM" id="Phobius"/>
    </source>
</evidence>
<name>A0A9N9KZI7_9HELO</name>
<feature type="region of interest" description="Disordered" evidence="6">
    <location>
        <begin position="1"/>
        <end position="27"/>
    </location>
</feature>
<dbReference type="SUPFAM" id="SSF103473">
    <property type="entry name" value="MFS general substrate transporter"/>
    <property type="match status" value="1"/>
</dbReference>
<feature type="transmembrane region" description="Helical" evidence="7">
    <location>
        <begin position="274"/>
        <end position="297"/>
    </location>
</feature>
<protein>
    <recommendedName>
        <fullName evidence="8">Major facilitator superfamily (MFS) profile domain-containing protein</fullName>
    </recommendedName>
</protein>
<feature type="transmembrane region" description="Helical" evidence="7">
    <location>
        <begin position="383"/>
        <end position="404"/>
    </location>
</feature>
<evidence type="ECO:0000256" key="2">
    <source>
        <dbReference type="ARBA" id="ARBA00008335"/>
    </source>
</evidence>
<evidence type="ECO:0000256" key="6">
    <source>
        <dbReference type="SAM" id="MobiDB-lite"/>
    </source>
</evidence>
<proteinExistence type="inferred from homology"/>
<evidence type="ECO:0000259" key="8">
    <source>
        <dbReference type="PROSITE" id="PS50850"/>
    </source>
</evidence>
<keyword evidence="5 7" id="KW-0472">Membrane</keyword>
<dbReference type="Pfam" id="PF07690">
    <property type="entry name" value="MFS_1"/>
    <property type="match status" value="1"/>
</dbReference>
<gene>
    <name evidence="9" type="ORF">HYFRA_00010304</name>
</gene>
<dbReference type="InterPro" id="IPR036259">
    <property type="entry name" value="MFS_trans_sf"/>
</dbReference>
<evidence type="ECO:0000313" key="9">
    <source>
        <dbReference type="EMBL" id="CAG8955438.1"/>
    </source>
</evidence>
<feature type="compositionally biased region" description="Basic and acidic residues" evidence="6">
    <location>
        <begin position="1"/>
        <end position="12"/>
    </location>
</feature>
<comment type="caution">
    <text evidence="9">The sequence shown here is derived from an EMBL/GenBank/DDBJ whole genome shotgun (WGS) entry which is preliminary data.</text>
</comment>
<feature type="transmembrane region" description="Helical" evidence="7">
    <location>
        <begin position="47"/>
        <end position="69"/>
    </location>
</feature>
<comment type="subcellular location">
    <subcellularLocation>
        <location evidence="1">Membrane</location>
        <topology evidence="1">Multi-pass membrane protein</topology>
    </subcellularLocation>
</comment>
<feature type="transmembrane region" description="Helical" evidence="7">
    <location>
        <begin position="114"/>
        <end position="133"/>
    </location>
</feature>
<dbReference type="PANTHER" id="PTHR23502">
    <property type="entry name" value="MAJOR FACILITATOR SUPERFAMILY"/>
    <property type="match status" value="1"/>
</dbReference>
<dbReference type="CDD" id="cd17323">
    <property type="entry name" value="MFS_Tpo1_MDR_like"/>
    <property type="match status" value="1"/>
</dbReference>
<dbReference type="PROSITE" id="PS50850">
    <property type="entry name" value="MFS"/>
    <property type="match status" value="1"/>
</dbReference>
<organism evidence="9 10">
    <name type="scientific">Hymenoscyphus fraxineus</name>
    <dbReference type="NCBI Taxonomy" id="746836"/>
    <lineage>
        <taxon>Eukaryota</taxon>
        <taxon>Fungi</taxon>
        <taxon>Dikarya</taxon>
        <taxon>Ascomycota</taxon>
        <taxon>Pezizomycotina</taxon>
        <taxon>Leotiomycetes</taxon>
        <taxon>Helotiales</taxon>
        <taxon>Helotiaceae</taxon>
        <taxon>Hymenoscyphus</taxon>
    </lineage>
</organism>
<dbReference type="InterPro" id="IPR020846">
    <property type="entry name" value="MFS_dom"/>
</dbReference>
<dbReference type="GO" id="GO:0016020">
    <property type="term" value="C:membrane"/>
    <property type="evidence" value="ECO:0007669"/>
    <property type="project" value="UniProtKB-SubCell"/>
</dbReference>